<feature type="transmembrane region" description="Helical" evidence="7">
    <location>
        <begin position="225"/>
        <end position="245"/>
    </location>
</feature>
<organism evidence="9 10">
    <name type="scientific">Nakamurella multipartita (strain ATCC 700099 / DSM 44233 / CIP 104796 / JCM 9543 / NBRC 105858 / Y-104)</name>
    <name type="common">Microsphaera multipartita</name>
    <dbReference type="NCBI Taxonomy" id="479431"/>
    <lineage>
        <taxon>Bacteria</taxon>
        <taxon>Bacillati</taxon>
        <taxon>Actinomycetota</taxon>
        <taxon>Actinomycetes</taxon>
        <taxon>Nakamurellales</taxon>
        <taxon>Nakamurellaceae</taxon>
        <taxon>Nakamurella</taxon>
    </lineage>
</organism>
<dbReference type="AlphaFoldDB" id="C8XGV5"/>
<dbReference type="GO" id="GO:0009977">
    <property type="term" value="F:proton motive force dependent protein transmembrane transporter activity"/>
    <property type="evidence" value="ECO:0007669"/>
    <property type="project" value="TreeGrafter"/>
</dbReference>
<dbReference type="HOGENOM" id="CLU_031942_6_0_11"/>
<keyword evidence="2 7" id="KW-0812">Transmembrane</keyword>
<comment type="subcellular location">
    <subcellularLocation>
        <location evidence="7">Cell membrane</location>
        <topology evidence="7">Multi-pass membrane protein</topology>
    </subcellularLocation>
    <subcellularLocation>
        <location evidence="1">Membrane</location>
        <topology evidence="1">Multi-pass membrane protein</topology>
    </subcellularLocation>
</comment>
<dbReference type="Proteomes" id="UP000002218">
    <property type="component" value="Chromosome"/>
</dbReference>
<evidence type="ECO:0000256" key="4">
    <source>
        <dbReference type="ARBA" id="ARBA00022989"/>
    </source>
</evidence>
<keyword evidence="7" id="KW-1003">Cell membrane</keyword>
<reference evidence="10" key="1">
    <citation type="submission" date="2009-09" db="EMBL/GenBank/DDBJ databases">
        <title>The complete genome of Nakamurella multipartita DSM 44233.</title>
        <authorList>
            <consortium name="US DOE Joint Genome Institute (JGI-PGF)"/>
            <person name="Lucas S."/>
            <person name="Copeland A."/>
            <person name="Lapidus A."/>
            <person name="Glavina del Rio T."/>
            <person name="Dalin E."/>
            <person name="Tice H."/>
            <person name="Bruce D."/>
            <person name="Goodwin L."/>
            <person name="Pitluck S."/>
            <person name="Kyrpides N."/>
            <person name="Mavromatis K."/>
            <person name="Ivanova N."/>
            <person name="Ovchinnikova G."/>
            <person name="Sims D."/>
            <person name="Meincke L."/>
            <person name="Brettin T."/>
            <person name="Detter J.C."/>
            <person name="Han C."/>
            <person name="Larimer F."/>
            <person name="Land M."/>
            <person name="Hauser L."/>
            <person name="Markowitz V."/>
            <person name="Cheng J.-F."/>
            <person name="Hugenholtz P."/>
            <person name="Woyke T."/>
            <person name="Wu D."/>
            <person name="Klenk H.-P."/>
            <person name="Eisen J.A."/>
        </authorList>
    </citation>
    <scope>NUCLEOTIDE SEQUENCE [LARGE SCALE GENOMIC DNA]</scope>
    <source>
        <strain evidence="10">ATCC 700099 / DSM 44233 / CIP 104796 / JCM 9543 / NBRC 105858 / Y-104</strain>
    </source>
</reference>
<keyword evidence="7" id="KW-0813">Transport</keyword>
<gene>
    <name evidence="7" type="primary">tatC</name>
    <name evidence="9" type="ordered locus">Namu_3892</name>
</gene>
<dbReference type="GO" id="GO:0043953">
    <property type="term" value="P:protein transport by the Tat complex"/>
    <property type="evidence" value="ECO:0007669"/>
    <property type="project" value="UniProtKB-UniRule"/>
</dbReference>
<feature type="transmembrane region" description="Helical" evidence="7">
    <location>
        <begin position="14"/>
        <end position="33"/>
    </location>
</feature>
<dbReference type="NCBIfam" id="TIGR00945">
    <property type="entry name" value="tatC"/>
    <property type="match status" value="1"/>
</dbReference>
<dbReference type="KEGG" id="nml:Namu_3892"/>
<dbReference type="PANTHER" id="PTHR30371:SF0">
    <property type="entry name" value="SEC-INDEPENDENT PROTEIN TRANSLOCASE PROTEIN TATC, CHLOROPLASTIC-RELATED"/>
    <property type="match status" value="1"/>
</dbReference>
<dbReference type="HAMAP" id="MF_00902">
    <property type="entry name" value="TatC"/>
    <property type="match status" value="1"/>
</dbReference>
<evidence type="ECO:0000256" key="7">
    <source>
        <dbReference type="HAMAP-Rule" id="MF_00902"/>
    </source>
</evidence>
<protein>
    <recommendedName>
        <fullName evidence="7">Sec-independent protein translocase protein TatC</fullName>
    </recommendedName>
</protein>
<dbReference type="EMBL" id="CP001737">
    <property type="protein sequence ID" value="ACV80186.1"/>
    <property type="molecule type" value="Genomic_DNA"/>
</dbReference>
<evidence type="ECO:0000256" key="2">
    <source>
        <dbReference type="ARBA" id="ARBA00022692"/>
    </source>
</evidence>
<evidence type="ECO:0000313" key="9">
    <source>
        <dbReference type="EMBL" id="ACV80186.1"/>
    </source>
</evidence>
<dbReference type="FunCoup" id="C8XGV5">
    <property type="interactions" value="166"/>
</dbReference>
<feature type="transmembrane region" description="Helical" evidence="7">
    <location>
        <begin position="87"/>
        <end position="107"/>
    </location>
</feature>
<evidence type="ECO:0000256" key="1">
    <source>
        <dbReference type="ARBA" id="ARBA00004141"/>
    </source>
</evidence>
<evidence type="ECO:0000256" key="8">
    <source>
        <dbReference type="SAM" id="MobiDB-lite"/>
    </source>
</evidence>
<evidence type="ECO:0000256" key="3">
    <source>
        <dbReference type="ARBA" id="ARBA00022927"/>
    </source>
</evidence>
<dbReference type="PRINTS" id="PR01840">
    <property type="entry name" value="TATCFAMILY"/>
</dbReference>
<keyword evidence="6 7" id="KW-0472">Membrane</keyword>
<keyword evidence="3 7" id="KW-0653">Protein transport</keyword>
<sequence length="276" mass="29185" precursor="true">MALLDHLHELRRRLFLATLALMAGTAVGFAWFARGIPAIGLPSLGDILTGPYCAVPAESRVTFGDGSGCQLLATGPFSAVELQLKSALIAATVLTAPVWLHQLWAFVAPALHARERRYAIVFGVSGGLLFGAGAGLAYLVIREGLTVLLGFGGDATVAALSPESYFSFLIAMLIIFGVSFELPLLLIMLNLAGVLTGERLATARRYAIFGLVVFAGLVVPGNDPITMGALAAALVLLYEVAVQVTRMHDRRLARRGAAQPARPDDEPSRLRPGTPV</sequence>
<name>C8XGV5_NAKMY</name>
<comment type="similarity">
    <text evidence="7">Belongs to the TatC family.</text>
</comment>
<dbReference type="STRING" id="479431.Namu_3892"/>
<dbReference type="Pfam" id="PF00902">
    <property type="entry name" value="TatC"/>
    <property type="match status" value="1"/>
</dbReference>
<keyword evidence="4 7" id="KW-1133">Transmembrane helix</keyword>
<comment type="function">
    <text evidence="7">Part of the twin-arginine translocation (Tat) system that transports large folded proteins containing a characteristic twin-arginine motif in their signal peptide across membranes. Together with TatB, TatC is part of a receptor directly interacting with Tat signal peptides.</text>
</comment>
<keyword evidence="10" id="KW-1185">Reference proteome</keyword>
<evidence type="ECO:0000313" key="10">
    <source>
        <dbReference type="Proteomes" id="UP000002218"/>
    </source>
</evidence>
<dbReference type="InParanoid" id="C8XGV5"/>
<comment type="subunit">
    <text evidence="7">The Tat system comprises two distinct complexes: a TatABC complex, containing multiple copies of TatA, TatB and TatC subunits, and a separate TatA complex, containing only TatA subunits. Substrates initially bind to the TatABC complex, which probably triggers association of the separate TatA complex to form the active translocon.</text>
</comment>
<dbReference type="eggNOG" id="COG0805">
    <property type="taxonomic scope" value="Bacteria"/>
</dbReference>
<feature type="transmembrane region" description="Helical" evidence="7">
    <location>
        <begin position="119"/>
        <end position="141"/>
    </location>
</feature>
<accession>C8XGV5</accession>
<dbReference type="OrthoDB" id="9777044at2"/>
<feature type="transmembrane region" description="Helical" evidence="7">
    <location>
        <begin position="203"/>
        <end position="219"/>
    </location>
</feature>
<dbReference type="PANTHER" id="PTHR30371">
    <property type="entry name" value="SEC-INDEPENDENT PROTEIN TRANSLOCASE PROTEIN TATC"/>
    <property type="match status" value="1"/>
</dbReference>
<feature type="transmembrane region" description="Helical" evidence="7">
    <location>
        <begin position="165"/>
        <end position="191"/>
    </location>
</feature>
<dbReference type="InterPro" id="IPR002033">
    <property type="entry name" value="TatC"/>
</dbReference>
<proteinExistence type="inferred from homology"/>
<keyword evidence="5 7" id="KW-0811">Translocation</keyword>
<dbReference type="GO" id="GO:0065002">
    <property type="term" value="P:intracellular protein transmembrane transport"/>
    <property type="evidence" value="ECO:0007669"/>
    <property type="project" value="TreeGrafter"/>
</dbReference>
<feature type="region of interest" description="Disordered" evidence="8">
    <location>
        <begin position="252"/>
        <end position="276"/>
    </location>
</feature>
<dbReference type="GO" id="GO:0033281">
    <property type="term" value="C:TAT protein transport complex"/>
    <property type="evidence" value="ECO:0007669"/>
    <property type="project" value="UniProtKB-UniRule"/>
</dbReference>
<reference evidence="9 10" key="2">
    <citation type="journal article" date="2010" name="Stand. Genomic Sci.">
        <title>Complete genome sequence of Nakamurella multipartita type strain (Y-104).</title>
        <authorList>
            <person name="Tice H."/>
            <person name="Mayilraj S."/>
            <person name="Sims D."/>
            <person name="Lapidus A."/>
            <person name="Nolan M."/>
            <person name="Lucas S."/>
            <person name="Glavina Del Rio T."/>
            <person name="Copeland A."/>
            <person name="Cheng J.F."/>
            <person name="Meincke L."/>
            <person name="Bruce D."/>
            <person name="Goodwin L."/>
            <person name="Pitluck S."/>
            <person name="Ivanova N."/>
            <person name="Mavromatis K."/>
            <person name="Ovchinnikova G."/>
            <person name="Pati A."/>
            <person name="Chen A."/>
            <person name="Palaniappan K."/>
            <person name="Land M."/>
            <person name="Hauser L."/>
            <person name="Chang Y.J."/>
            <person name="Jeffries C.D."/>
            <person name="Detter J.C."/>
            <person name="Brettin T."/>
            <person name="Rohde M."/>
            <person name="Goker M."/>
            <person name="Bristow J."/>
            <person name="Eisen J.A."/>
            <person name="Markowitz V."/>
            <person name="Hugenholtz P."/>
            <person name="Kyrpides N.C."/>
            <person name="Klenk H.P."/>
            <person name="Chen F."/>
        </authorList>
    </citation>
    <scope>NUCLEOTIDE SEQUENCE [LARGE SCALE GENOMIC DNA]</scope>
    <source>
        <strain evidence="10">ATCC 700099 / DSM 44233 / CIP 104796 / JCM 9543 / NBRC 105858 / Y-104</strain>
    </source>
</reference>
<evidence type="ECO:0000256" key="6">
    <source>
        <dbReference type="ARBA" id="ARBA00023136"/>
    </source>
</evidence>
<evidence type="ECO:0000256" key="5">
    <source>
        <dbReference type="ARBA" id="ARBA00023010"/>
    </source>
</evidence>